<feature type="region of interest" description="Disordered" evidence="1">
    <location>
        <begin position="85"/>
        <end position="107"/>
    </location>
</feature>
<evidence type="ECO:0000313" key="2">
    <source>
        <dbReference type="EMBL" id="MEQ2297743.1"/>
    </source>
</evidence>
<protein>
    <submittedName>
        <fullName evidence="2">Uncharacterized protein</fullName>
    </submittedName>
</protein>
<keyword evidence="3" id="KW-1185">Reference proteome</keyword>
<evidence type="ECO:0000256" key="1">
    <source>
        <dbReference type="SAM" id="MobiDB-lite"/>
    </source>
</evidence>
<reference evidence="2 3" key="1">
    <citation type="submission" date="2021-06" db="EMBL/GenBank/DDBJ databases">
        <authorList>
            <person name="Palmer J.M."/>
        </authorList>
    </citation>
    <scope>NUCLEOTIDE SEQUENCE [LARGE SCALE GENOMIC DNA]</scope>
    <source>
        <strain evidence="2 3">AS_MEX2019</strain>
        <tissue evidence="2">Muscle</tissue>
    </source>
</reference>
<gene>
    <name evidence="2" type="ORF">AMECASPLE_037761</name>
</gene>
<sequence>MQPSHSPLIHTRRLSWGVNKQTHPSSPCLPVGHSRVEESLASRGDGPPGTLRRVMSPGIAPGWDPQCHVPRFCGPYEGVLNRSLSEPSPRACLPWETQPGAFKPQTT</sequence>
<evidence type="ECO:0000313" key="3">
    <source>
        <dbReference type="Proteomes" id="UP001469553"/>
    </source>
</evidence>
<name>A0ABV0YV40_9TELE</name>
<dbReference type="EMBL" id="JAHRIP010044178">
    <property type="protein sequence ID" value="MEQ2297743.1"/>
    <property type="molecule type" value="Genomic_DNA"/>
</dbReference>
<organism evidence="2 3">
    <name type="scientific">Ameca splendens</name>
    <dbReference type="NCBI Taxonomy" id="208324"/>
    <lineage>
        <taxon>Eukaryota</taxon>
        <taxon>Metazoa</taxon>
        <taxon>Chordata</taxon>
        <taxon>Craniata</taxon>
        <taxon>Vertebrata</taxon>
        <taxon>Euteleostomi</taxon>
        <taxon>Actinopterygii</taxon>
        <taxon>Neopterygii</taxon>
        <taxon>Teleostei</taxon>
        <taxon>Neoteleostei</taxon>
        <taxon>Acanthomorphata</taxon>
        <taxon>Ovalentaria</taxon>
        <taxon>Atherinomorphae</taxon>
        <taxon>Cyprinodontiformes</taxon>
        <taxon>Goodeidae</taxon>
        <taxon>Ameca</taxon>
    </lineage>
</organism>
<comment type="caution">
    <text evidence="2">The sequence shown here is derived from an EMBL/GenBank/DDBJ whole genome shotgun (WGS) entry which is preliminary data.</text>
</comment>
<dbReference type="Proteomes" id="UP001469553">
    <property type="component" value="Unassembled WGS sequence"/>
</dbReference>
<proteinExistence type="predicted"/>
<feature type="region of interest" description="Disordered" evidence="1">
    <location>
        <begin position="1"/>
        <end position="32"/>
    </location>
</feature>
<accession>A0ABV0YV40</accession>